<keyword evidence="5" id="KW-0653">Protein transport</keyword>
<dbReference type="GO" id="GO:0015031">
    <property type="term" value="P:protein transport"/>
    <property type="evidence" value="ECO:0007669"/>
    <property type="project" value="UniProtKB-KW"/>
</dbReference>
<dbReference type="Pfam" id="PF03081">
    <property type="entry name" value="Exo70_C"/>
    <property type="match status" value="1"/>
</dbReference>
<comment type="function">
    <text evidence="5">Component of the exocyst complex involved in the docking of exocytic vesicles with fusion sites on the plasma membrane.</text>
</comment>
<dbReference type="PANTHER" id="PTHR12542">
    <property type="entry name" value="EXOCYST COMPLEX PROTEIN EXO70"/>
    <property type="match status" value="1"/>
</dbReference>
<evidence type="ECO:0000256" key="2">
    <source>
        <dbReference type="ARBA" id="ARBA00022448"/>
    </source>
</evidence>
<dbReference type="SUPFAM" id="SSF74788">
    <property type="entry name" value="Cullin repeat-like"/>
    <property type="match status" value="1"/>
</dbReference>
<dbReference type="AlphaFoldDB" id="A0A811JW33"/>
<organism evidence="7 8">
    <name type="scientific">Bursaphelenchus okinawaensis</name>
    <dbReference type="NCBI Taxonomy" id="465554"/>
    <lineage>
        <taxon>Eukaryota</taxon>
        <taxon>Metazoa</taxon>
        <taxon>Ecdysozoa</taxon>
        <taxon>Nematoda</taxon>
        <taxon>Chromadorea</taxon>
        <taxon>Rhabditida</taxon>
        <taxon>Tylenchina</taxon>
        <taxon>Tylenchomorpha</taxon>
        <taxon>Aphelenchoidea</taxon>
        <taxon>Aphelenchoididae</taxon>
        <taxon>Bursaphelenchus</taxon>
    </lineage>
</organism>
<dbReference type="GO" id="GO:0000145">
    <property type="term" value="C:exocyst"/>
    <property type="evidence" value="ECO:0007669"/>
    <property type="project" value="InterPro"/>
</dbReference>
<dbReference type="InterPro" id="IPR004140">
    <property type="entry name" value="Exo70"/>
</dbReference>
<comment type="similarity">
    <text evidence="1 5">Belongs to the EXO70 family.</text>
</comment>
<feature type="domain" description="Exocyst complex subunit Exo70 C-terminal" evidence="6">
    <location>
        <begin position="282"/>
        <end position="606"/>
    </location>
</feature>
<evidence type="ECO:0000256" key="4">
    <source>
        <dbReference type="ARBA" id="ARBA00026169"/>
    </source>
</evidence>
<comment type="caution">
    <text evidence="7">The sequence shown here is derived from an EMBL/GenBank/DDBJ whole genome shotgun (WGS) entry which is preliminary data.</text>
</comment>
<keyword evidence="3 5" id="KW-0268">Exocytosis</keyword>
<dbReference type="InterPro" id="IPR016159">
    <property type="entry name" value="Cullin_repeat-like_dom_sf"/>
</dbReference>
<evidence type="ECO:0000259" key="6">
    <source>
        <dbReference type="Pfam" id="PF03081"/>
    </source>
</evidence>
<reference evidence="7" key="1">
    <citation type="submission" date="2020-09" db="EMBL/GenBank/DDBJ databases">
        <authorList>
            <person name="Kikuchi T."/>
        </authorList>
    </citation>
    <scope>NUCLEOTIDE SEQUENCE</scope>
    <source>
        <strain evidence="7">SH1</strain>
    </source>
</reference>
<gene>
    <name evidence="7" type="ORF">BOKJ2_LOCUS2018</name>
</gene>
<evidence type="ECO:0000256" key="5">
    <source>
        <dbReference type="RuleBase" id="RU365026"/>
    </source>
</evidence>
<dbReference type="OrthoDB" id="1922221at2759"/>
<dbReference type="Gene3D" id="1.20.1280.170">
    <property type="entry name" value="Exocyst complex component Exo70"/>
    <property type="match status" value="1"/>
</dbReference>
<accession>A0A811JW33</accession>
<keyword evidence="8" id="KW-1185">Reference proteome</keyword>
<evidence type="ECO:0000256" key="3">
    <source>
        <dbReference type="ARBA" id="ARBA00022483"/>
    </source>
</evidence>
<evidence type="ECO:0000313" key="8">
    <source>
        <dbReference type="Proteomes" id="UP000614601"/>
    </source>
</evidence>
<dbReference type="Pfam" id="PF20669">
    <property type="entry name" value="Exo70_N"/>
    <property type="match status" value="1"/>
</dbReference>
<dbReference type="PANTHER" id="PTHR12542:SF41">
    <property type="entry name" value="EXOCYST COMPLEX COMPONENT 7"/>
    <property type="match status" value="1"/>
</dbReference>
<name>A0A811JW33_9BILA</name>
<sequence length="613" mass="70158">MQPDRYVPTLDELQQTLAKEENWLKDFQKCQTTNQRINEDVCKRLDNFTQQIDELRARVAPLCSKTTSIQRKQQNVKKLLGIVEASIQFYGKTVEFESAFRRGTANFSLPEYLERMDGLREAIAFFGRNSAHKGQLDTMKESFEVGCSFLETEFNNAVRFETVPLDPVKIADCLDENYEISSTRLSELQTIKDTSKLAILGRYLHKNTNNQDYLQYYITNRAQNIIKTIRLANDQLRGFAQNKATRIQFIKSTFRRGKTGERQTDDPWGESLMTLTAISLSIVMAMIQIETEVASKIFQNVDVEAQLVRRIASQPLQEVMEKAPVSQFESNFVSMIPLVRLLTVHSAQLSSLTQNAGQSDLYQSFCRNVFNKGAHVINDFIDHLTNEHMRFVPEDGNVHEITSNTMNFLKILAKYQNVVVNVMTRSGKADGSEPVLPKLFSQILAALGVNLKNKSGAYADPSLTALFLFNNFSYIKNGLKEEPLKRIARDVKSAQLVSFYEQQISGYLKKYLESWNRVLAVLNDNTNGSVKSKYANFNKEFDNVIAAQKHFCVVDVPTAEYIRKRIKDLVLAPYIEFTRKHSQEAANFNLDRQLKYDAESVEIIINRLFDVSY</sequence>
<dbReference type="InterPro" id="IPR046364">
    <property type="entry name" value="Exo70_C"/>
</dbReference>
<evidence type="ECO:0000313" key="7">
    <source>
        <dbReference type="EMBL" id="CAD5207334.1"/>
    </source>
</evidence>
<proteinExistence type="inferred from homology"/>
<evidence type="ECO:0000256" key="1">
    <source>
        <dbReference type="ARBA" id="ARBA00006756"/>
    </source>
</evidence>
<dbReference type="GO" id="GO:0005546">
    <property type="term" value="F:phosphatidylinositol-4,5-bisphosphate binding"/>
    <property type="evidence" value="ECO:0007669"/>
    <property type="project" value="InterPro"/>
</dbReference>
<dbReference type="EMBL" id="CAJFCW020000001">
    <property type="protein sequence ID" value="CAG9085224.1"/>
    <property type="molecule type" value="Genomic_DNA"/>
</dbReference>
<dbReference type="EMBL" id="CAJFDH010000001">
    <property type="protein sequence ID" value="CAD5207334.1"/>
    <property type="molecule type" value="Genomic_DNA"/>
</dbReference>
<protein>
    <recommendedName>
        <fullName evidence="4 5">Exocyst complex component 7</fullName>
    </recommendedName>
    <alternativeName>
        <fullName evidence="5">Exocyst complex component Exo70</fullName>
    </alternativeName>
</protein>
<dbReference type="Proteomes" id="UP000783686">
    <property type="component" value="Unassembled WGS sequence"/>
</dbReference>
<dbReference type="GO" id="GO:0006887">
    <property type="term" value="P:exocytosis"/>
    <property type="evidence" value="ECO:0007669"/>
    <property type="project" value="UniProtKB-KW"/>
</dbReference>
<keyword evidence="2 5" id="KW-0813">Transport</keyword>
<dbReference type="Proteomes" id="UP000614601">
    <property type="component" value="Unassembled WGS sequence"/>
</dbReference>